<keyword evidence="5" id="KW-1133">Transmembrane helix</keyword>
<dbReference type="Ensembl" id="ENSSAUT00010043280.1">
    <property type="protein sequence ID" value="ENSSAUP00010041091.1"/>
    <property type="gene ID" value="ENSSAUG00010017262.1"/>
</dbReference>
<dbReference type="Proteomes" id="UP000472265">
    <property type="component" value="Chromosome 18"/>
</dbReference>
<keyword evidence="4" id="KW-0443">Lipid metabolism</keyword>
<organism evidence="7 8">
    <name type="scientific">Sparus aurata</name>
    <name type="common">Gilthead sea bream</name>
    <dbReference type="NCBI Taxonomy" id="8175"/>
    <lineage>
        <taxon>Eukaryota</taxon>
        <taxon>Metazoa</taxon>
        <taxon>Chordata</taxon>
        <taxon>Craniata</taxon>
        <taxon>Vertebrata</taxon>
        <taxon>Euteleostomi</taxon>
        <taxon>Actinopterygii</taxon>
        <taxon>Neopterygii</taxon>
        <taxon>Teleostei</taxon>
        <taxon>Neoteleostei</taxon>
        <taxon>Acanthomorphata</taxon>
        <taxon>Eupercaria</taxon>
        <taxon>Spariformes</taxon>
        <taxon>Sparidae</taxon>
        <taxon>Sparus</taxon>
    </lineage>
</organism>
<feature type="domain" description="LRAT" evidence="6">
    <location>
        <begin position="16"/>
        <end position="128"/>
    </location>
</feature>
<dbReference type="GO" id="GO:0016410">
    <property type="term" value="F:N-acyltransferase activity"/>
    <property type="evidence" value="ECO:0007669"/>
    <property type="project" value="TreeGrafter"/>
</dbReference>
<protein>
    <recommendedName>
        <fullName evidence="6">LRAT domain-containing protein</fullName>
    </recommendedName>
</protein>
<dbReference type="PANTHER" id="PTHR13943:SF31">
    <property type="entry name" value="PHOSPHOLIPASE A AND ACYLTRANSFERASE 3"/>
    <property type="match status" value="1"/>
</dbReference>
<evidence type="ECO:0000313" key="7">
    <source>
        <dbReference type="Ensembl" id="ENSSAUP00010041091.1"/>
    </source>
</evidence>
<evidence type="ECO:0000313" key="8">
    <source>
        <dbReference type="Proteomes" id="UP000472265"/>
    </source>
</evidence>
<reference evidence="7" key="1">
    <citation type="submission" date="2021-04" db="EMBL/GenBank/DDBJ databases">
        <authorList>
            <consortium name="Wellcome Sanger Institute Data Sharing"/>
        </authorList>
    </citation>
    <scope>NUCLEOTIDE SEQUENCE [LARGE SCALE GENOMIC DNA]</scope>
</reference>
<keyword evidence="3" id="KW-0378">Hydrolase</keyword>
<evidence type="ECO:0000256" key="3">
    <source>
        <dbReference type="ARBA" id="ARBA00022801"/>
    </source>
</evidence>
<sequence>SKPTLHLHTTPEPGDLIEIFRGTYQHWAVYVGDGFVVHVTSPPDASNSLMSAPTKKAMVRKQKLQEAVGDNKWRINNILDKKYKPRRAHIIVEEALLEVGKMMEYFVLSENCEHFATKLRYGKAESIQVKQAATATGIVAAVGGVVVGAAAIVAGLIRN</sequence>
<dbReference type="Gene3D" id="3.90.1720.10">
    <property type="entry name" value="endopeptidase domain like (from Nostoc punctiforme)"/>
    <property type="match status" value="1"/>
</dbReference>
<dbReference type="PANTHER" id="PTHR13943">
    <property type="entry name" value="HRAS-LIKE SUPPRESSOR - RELATED"/>
    <property type="match status" value="1"/>
</dbReference>
<keyword evidence="5" id="KW-0472">Membrane</keyword>
<proteinExistence type="inferred from homology"/>
<name>A0A671WWX5_SPAAU</name>
<keyword evidence="5" id="KW-0812">Transmembrane</keyword>
<dbReference type="InterPro" id="IPR007053">
    <property type="entry name" value="LRAT_dom"/>
</dbReference>
<dbReference type="AlphaFoldDB" id="A0A671WWX5"/>
<reference evidence="7" key="2">
    <citation type="submission" date="2025-08" db="UniProtKB">
        <authorList>
            <consortium name="Ensembl"/>
        </authorList>
    </citation>
    <scope>IDENTIFICATION</scope>
</reference>
<dbReference type="GO" id="GO:0004623">
    <property type="term" value="F:phospholipase A2 activity"/>
    <property type="evidence" value="ECO:0007669"/>
    <property type="project" value="TreeGrafter"/>
</dbReference>
<accession>A0A671WWX5</accession>
<dbReference type="OMA" id="PERNCEN"/>
<comment type="similarity">
    <text evidence="1">Belongs to the H-rev107 family.</text>
</comment>
<dbReference type="PROSITE" id="PS51934">
    <property type="entry name" value="LRAT"/>
    <property type="match status" value="1"/>
</dbReference>
<dbReference type="GO" id="GO:0005737">
    <property type="term" value="C:cytoplasm"/>
    <property type="evidence" value="ECO:0007669"/>
    <property type="project" value="TreeGrafter"/>
</dbReference>
<evidence type="ECO:0000256" key="5">
    <source>
        <dbReference type="SAM" id="Phobius"/>
    </source>
</evidence>
<feature type="transmembrane region" description="Helical" evidence="5">
    <location>
        <begin position="135"/>
        <end position="157"/>
    </location>
</feature>
<keyword evidence="2" id="KW-0808">Transferase</keyword>
<dbReference type="GO" id="GO:0008970">
    <property type="term" value="F:phospholipase A1 activity"/>
    <property type="evidence" value="ECO:0007669"/>
    <property type="project" value="TreeGrafter"/>
</dbReference>
<evidence type="ECO:0000259" key="6">
    <source>
        <dbReference type="PROSITE" id="PS51934"/>
    </source>
</evidence>
<dbReference type="InParanoid" id="A0A671WWX5"/>
<keyword evidence="8" id="KW-1185">Reference proteome</keyword>
<evidence type="ECO:0000256" key="2">
    <source>
        <dbReference type="ARBA" id="ARBA00022679"/>
    </source>
</evidence>
<reference evidence="7" key="3">
    <citation type="submission" date="2025-09" db="UniProtKB">
        <authorList>
            <consortium name="Ensembl"/>
        </authorList>
    </citation>
    <scope>IDENTIFICATION</scope>
</reference>
<dbReference type="GeneTree" id="ENSGT00940000162660"/>
<dbReference type="Pfam" id="PF04970">
    <property type="entry name" value="LRAT"/>
    <property type="match status" value="1"/>
</dbReference>
<dbReference type="GO" id="GO:0070292">
    <property type="term" value="P:N-acylphosphatidylethanolamine metabolic process"/>
    <property type="evidence" value="ECO:0007669"/>
    <property type="project" value="TreeGrafter"/>
</dbReference>
<evidence type="ECO:0000256" key="1">
    <source>
        <dbReference type="ARBA" id="ARBA00007824"/>
    </source>
</evidence>
<evidence type="ECO:0000256" key="4">
    <source>
        <dbReference type="ARBA" id="ARBA00023098"/>
    </source>
</evidence>
<dbReference type="InterPro" id="IPR051496">
    <property type="entry name" value="H-rev107_PLA/AT"/>
</dbReference>